<proteinExistence type="predicted"/>
<dbReference type="PANTHER" id="PTHR43333:SF1">
    <property type="entry name" value="D-ISOMER SPECIFIC 2-HYDROXYACID DEHYDROGENASE NAD-BINDING DOMAIN-CONTAINING PROTEIN"/>
    <property type="match status" value="1"/>
</dbReference>
<evidence type="ECO:0000313" key="4">
    <source>
        <dbReference type="EMBL" id="KAG8469965.1"/>
    </source>
</evidence>
<reference evidence="4" key="1">
    <citation type="submission" date="2021-05" db="EMBL/GenBank/DDBJ databases">
        <title>The genome of the haptophyte Pavlova lutheri (Diacronema luteri, Pavlovales) - a model for lipid biosynthesis in eukaryotic algae.</title>
        <authorList>
            <person name="Hulatt C.J."/>
            <person name="Posewitz M.C."/>
        </authorList>
    </citation>
    <scope>NUCLEOTIDE SEQUENCE</scope>
    <source>
        <strain evidence="4">NIVA-4/92</strain>
    </source>
</reference>
<keyword evidence="5" id="KW-1185">Reference proteome</keyword>
<keyword evidence="2" id="KW-0520">NAD</keyword>
<comment type="caution">
    <text evidence="4">The sequence shown here is derived from an EMBL/GenBank/DDBJ whole genome shotgun (WGS) entry which is preliminary data.</text>
</comment>
<dbReference type="SUPFAM" id="SSF51735">
    <property type="entry name" value="NAD(P)-binding Rossmann-fold domains"/>
    <property type="match status" value="1"/>
</dbReference>
<dbReference type="EMBL" id="JAGTXO010000002">
    <property type="protein sequence ID" value="KAG8469965.1"/>
    <property type="molecule type" value="Genomic_DNA"/>
</dbReference>
<dbReference type="Proteomes" id="UP000751190">
    <property type="component" value="Unassembled WGS sequence"/>
</dbReference>
<dbReference type="OrthoDB" id="10266783at2759"/>
<dbReference type="Pfam" id="PF02826">
    <property type="entry name" value="2-Hacid_dh_C"/>
    <property type="match status" value="1"/>
</dbReference>
<feature type="domain" description="D-isomer specific 2-hydroxyacid dehydrogenase NAD-binding" evidence="3">
    <location>
        <begin position="122"/>
        <end position="300"/>
    </location>
</feature>
<protein>
    <recommendedName>
        <fullName evidence="3">D-isomer specific 2-hydroxyacid dehydrogenase NAD-binding domain-containing protein</fullName>
    </recommendedName>
</protein>
<keyword evidence="1" id="KW-0560">Oxidoreductase</keyword>
<organism evidence="4 5">
    <name type="scientific">Diacronema lutheri</name>
    <name type="common">Unicellular marine alga</name>
    <name type="synonym">Monochrysis lutheri</name>
    <dbReference type="NCBI Taxonomy" id="2081491"/>
    <lineage>
        <taxon>Eukaryota</taxon>
        <taxon>Haptista</taxon>
        <taxon>Haptophyta</taxon>
        <taxon>Pavlovophyceae</taxon>
        <taxon>Pavlovales</taxon>
        <taxon>Pavlovaceae</taxon>
        <taxon>Diacronema</taxon>
    </lineage>
</organism>
<dbReference type="GO" id="GO:0016491">
    <property type="term" value="F:oxidoreductase activity"/>
    <property type="evidence" value="ECO:0007669"/>
    <property type="project" value="UniProtKB-KW"/>
</dbReference>
<dbReference type="CDD" id="cd05300">
    <property type="entry name" value="2-Hacid_dh_1"/>
    <property type="match status" value="1"/>
</dbReference>
<evidence type="ECO:0000256" key="2">
    <source>
        <dbReference type="ARBA" id="ARBA00023027"/>
    </source>
</evidence>
<accession>A0A8J5XXZ1</accession>
<name>A0A8J5XXZ1_DIALT</name>
<evidence type="ECO:0000313" key="5">
    <source>
        <dbReference type="Proteomes" id="UP000751190"/>
    </source>
</evidence>
<dbReference type="PROSITE" id="PS51257">
    <property type="entry name" value="PROKAR_LIPOPROTEIN"/>
    <property type="match status" value="1"/>
</dbReference>
<evidence type="ECO:0000256" key="1">
    <source>
        <dbReference type="ARBA" id="ARBA00023002"/>
    </source>
</evidence>
<gene>
    <name evidence="4" type="ORF">KFE25_006420</name>
</gene>
<dbReference type="AlphaFoldDB" id="A0A8J5XXZ1"/>
<dbReference type="OMA" id="VQMAEYV"/>
<dbReference type="PANTHER" id="PTHR43333">
    <property type="entry name" value="2-HACID_DH_C DOMAIN-CONTAINING PROTEIN"/>
    <property type="match status" value="1"/>
</dbReference>
<evidence type="ECO:0000259" key="3">
    <source>
        <dbReference type="Pfam" id="PF02826"/>
    </source>
</evidence>
<dbReference type="InterPro" id="IPR006140">
    <property type="entry name" value="D-isomer_DH_NAD-bd"/>
</dbReference>
<dbReference type="Gene3D" id="3.40.50.720">
    <property type="entry name" value="NAD(P)-binding Rossmann-like Domain"/>
    <property type="match status" value="2"/>
</dbReference>
<dbReference type="GO" id="GO:0051287">
    <property type="term" value="F:NAD binding"/>
    <property type="evidence" value="ECO:0007669"/>
    <property type="project" value="InterPro"/>
</dbReference>
<sequence length="337" mass="35909">MSTAARVIGVLAERGHPALIALPTVAGCALRVCHDARELLAVSPAPSALLWIPPASPAELVDAWPRLAPSVRWFHSFSAGVDSLAPFFAAAGLATTVPAQPRLLLSNGRGAFSESLAEYVLWAMLHHTKRAERCQANKQSHTWDKFVMPQLRGRTVGFVGFGHIATTTAPLCRALGMRVLALRSSDAPHALADETLSSAGPGGAERKARLFAESDFVVCTLPGTPDTRHFCDARAFGAMRADAVFISLGRGSAVDERALAEALSAGTIGGAACDVFECEPLPADSPLWSCPNLLLTSHNADYEARYFELGWAVWRANLDAWLAGSPMETPIDPARGY</sequence>
<dbReference type="InterPro" id="IPR036291">
    <property type="entry name" value="NAD(P)-bd_dom_sf"/>
</dbReference>